<dbReference type="EMBL" id="OW240918">
    <property type="protein sequence ID" value="CAH2308210.1"/>
    <property type="molecule type" value="Genomic_DNA"/>
</dbReference>
<organism evidence="2 3">
    <name type="scientific">Pelobates cultripes</name>
    <name type="common">Western spadefoot toad</name>
    <dbReference type="NCBI Taxonomy" id="61616"/>
    <lineage>
        <taxon>Eukaryota</taxon>
        <taxon>Metazoa</taxon>
        <taxon>Chordata</taxon>
        <taxon>Craniata</taxon>
        <taxon>Vertebrata</taxon>
        <taxon>Euteleostomi</taxon>
        <taxon>Amphibia</taxon>
        <taxon>Batrachia</taxon>
        <taxon>Anura</taxon>
        <taxon>Pelobatoidea</taxon>
        <taxon>Pelobatidae</taxon>
        <taxon>Pelobates</taxon>
    </lineage>
</organism>
<evidence type="ECO:0000256" key="1">
    <source>
        <dbReference type="SAM" id="MobiDB-lite"/>
    </source>
</evidence>
<keyword evidence="3" id="KW-1185">Reference proteome</keyword>
<gene>
    <name evidence="2" type="ORF">PECUL_23A045072</name>
</gene>
<accession>A0AAD1SW45</accession>
<feature type="region of interest" description="Disordered" evidence="1">
    <location>
        <begin position="44"/>
        <end position="75"/>
    </location>
</feature>
<reference evidence="2" key="1">
    <citation type="submission" date="2022-03" db="EMBL/GenBank/DDBJ databases">
        <authorList>
            <person name="Alioto T."/>
            <person name="Alioto T."/>
            <person name="Gomez Garrido J."/>
        </authorList>
    </citation>
    <scope>NUCLEOTIDE SEQUENCE</scope>
</reference>
<name>A0AAD1SW45_PELCU</name>
<proteinExistence type="predicted"/>
<dbReference type="Proteomes" id="UP001295444">
    <property type="component" value="Chromosome 07"/>
</dbReference>
<feature type="region of interest" description="Disordered" evidence="1">
    <location>
        <begin position="1"/>
        <end position="20"/>
    </location>
</feature>
<protein>
    <submittedName>
        <fullName evidence="2">Uncharacterized protein</fullName>
    </submittedName>
</protein>
<evidence type="ECO:0000313" key="3">
    <source>
        <dbReference type="Proteomes" id="UP001295444"/>
    </source>
</evidence>
<evidence type="ECO:0000313" key="2">
    <source>
        <dbReference type="EMBL" id="CAH2308210.1"/>
    </source>
</evidence>
<sequence length="176" mass="19529">MTWGNGIKKMKPDKPPTTADIGVLLRRPQYAQWPAMASQIEGLYNSSSEASGSDEGDYGTQARSRPTHSPAKPPITEEKLRDMLGELRCNIAADISTFCEEISGVSARLQNTELNTAAQESRLATVEQQLLVLHQDSMAALEDQRSWKNVKIHDLPDAVETAELPHRFCRMPKACH</sequence>
<dbReference type="AlphaFoldDB" id="A0AAD1SW45"/>